<sequence>MTRSMVLAGSSPDPGVASESATASQACASNQLKGHMFTPPSSSLVSREPVTTEAGRAGDENEADMDDENDNNTYFEYQRHISLGKYYVDAPGCNVPWGEPRVAFWTHQALKPLKQTDKGSGLYAVYGLFKVMRTLRIQGHTGDVMPFNNRYIPRLLDAKLLAFITMAQRPMPMYNTDSTRRPVATRDTLSTSLARS</sequence>
<reference evidence="2" key="1">
    <citation type="submission" date="2015-04" db="UniProtKB">
        <authorList>
            <consortium name="EnsemblPlants"/>
        </authorList>
    </citation>
    <scope>IDENTIFICATION</scope>
</reference>
<feature type="compositionally biased region" description="Polar residues" evidence="1">
    <location>
        <begin position="187"/>
        <end position="196"/>
    </location>
</feature>
<name>A0A0D9ZHH7_9ORYZ</name>
<proteinExistence type="predicted"/>
<protein>
    <submittedName>
        <fullName evidence="2">Uncharacterized protein</fullName>
    </submittedName>
</protein>
<evidence type="ECO:0000256" key="1">
    <source>
        <dbReference type="SAM" id="MobiDB-lite"/>
    </source>
</evidence>
<feature type="compositionally biased region" description="Acidic residues" evidence="1">
    <location>
        <begin position="60"/>
        <end position="70"/>
    </location>
</feature>
<dbReference type="Proteomes" id="UP000026961">
    <property type="component" value="Chromosome 4"/>
</dbReference>
<reference evidence="2" key="2">
    <citation type="submission" date="2018-05" db="EMBL/GenBank/DDBJ databases">
        <title>OgluRS3 (Oryza glumaepatula Reference Sequence Version 3).</title>
        <authorList>
            <person name="Zhang J."/>
            <person name="Kudrna D."/>
            <person name="Lee S."/>
            <person name="Talag J."/>
            <person name="Welchert J."/>
            <person name="Wing R.A."/>
        </authorList>
    </citation>
    <scope>NUCLEOTIDE SEQUENCE [LARGE SCALE GENOMIC DNA]</scope>
</reference>
<evidence type="ECO:0000313" key="3">
    <source>
        <dbReference type="Proteomes" id="UP000026961"/>
    </source>
</evidence>
<dbReference type="HOGENOM" id="CLU_1392144_0_0_1"/>
<feature type="region of interest" description="Disordered" evidence="1">
    <location>
        <begin position="1"/>
        <end position="24"/>
    </location>
</feature>
<dbReference type="EnsemblPlants" id="OGLUM04G03550.1">
    <property type="protein sequence ID" value="OGLUM04G03550.1"/>
    <property type="gene ID" value="OGLUM04G03550"/>
</dbReference>
<accession>A0A0D9ZHH7</accession>
<feature type="region of interest" description="Disordered" evidence="1">
    <location>
        <begin position="38"/>
        <end position="70"/>
    </location>
</feature>
<dbReference type="Gramene" id="OGLUM04G03550.1">
    <property type="protein sequence ID" value="OGLUM04G03550.1"/>
    <property type="gene ID" value="OGLUM04G03550"/>
</dbReference>
<evidence type="ECO:0000313" key="2">
    <source>
        <dbReference type="EnsemblPlants" id="OGLUM04G03550.1"/>
    </source>
</evidence>
<feature type="region of interest" description="Disordered" evidence="1">
    <location>
        <begin position="175"/>
        <end position="196"/>
    </location>
</feature>
<keyword evidence="3" id="KW-1185">Reference proteome</keyword>
<dbReference type="AlphaFoldDB" id="A0A0D9ZHH7"/>
<organism evidence="2">
    <name type="scientific">Oryza glumipatula</name>
    <dbReference type="NCBI Taxonomy" id="40148"/>
    <lineage>
        <taxon>Eukaryota</taxon>
        <taxon>Viridiplantae</taxon>
        <taxon>Streptophyta</taxon>
        <taxon>Embryophyta</taxon>
        <taxon>Tracheophyta</taxon>
        <taxon>Spermatophyta</taxon>
        <taxon>Magnoliopsida</taxon>
        <taxon>Liliopsida</taxon>
        <taxon>Poales</taxon>
        <taxon>Poaceae</taxon>
        <taxon>BOP clade</taxon>
        <taxon>Oryzoideae</taxon>
        <taxon>Oryzeae</taxon>
        <taxon>Oryzinae</taxon>
        <taxon>Oryza</taxon>
    </lineage>
</organism>